<evidence type="ECO:0000313" key="3">
    <source>
        <dbReference type="EnsemblPlants" id="KEH17615"/>
    </source>
</evidence>
<keyword evidence="4" id="KW-1185">Reference proteome</keyword>
<name>A0A072TVR3_MEDTR</name>
<dbReference type="EMBL" id="KL402730">
    <property type="protein sequence ID" value="KEH17615.1"/>
    <property type="molecule type" value="Genomic_DNA"/>
</dbReference>
<reference evidence="2 4" key="2">
    <citation type="journal article" date="2014" name="BMC Genomics">
        <title>An improved genome release (version Mt4.0) for the model legume Medicago truncatula.</title>
        <authorList>
            <person name="Tang H."/>
            <person name="Krishnakumar V."/>
            <person name="Bidwell S."/>
            <person name="Rosen B."/>
            <person name="Chan A."/>
            <person name="Zhou S."/>
            <person name="Gentzbittel L."/>
            <person name="Childs K.L."/>
            <person name="Yandell M."/>
            <person name="Gundlach H."/>
            <person name="Mayer K.F."/>
            <person name="Schwartz D.C."/>
            <person name="Town C.D."/>
        </authorList>
    </citation>
    <scope>GENOME REANNOTATION</scope>
    <source>
        <strain evidence="2">A17</strain>
        <strain evidence="3 4">cv. Jemalong A17</strain>
    </source>
</reference>
<keyword evidence="1" id="KW-0175">Coiled coil</keyword>
<sequence length="88" mass="10129">MDQLEQKVDELREEVTRLRAEIERLTDLVSLVTVTKDHLQVQAPPRVRDKLPAWYQSDLSCAFHQGAPGHDIEHCYALKAEIHKLVQA</sequence>
<proteinExistence type="predicted"/>
<dbReference type="Proteomes" id="UP000002051">
    <property type="component" value="Unassembled WGS sequence"/>
</dbReference>
<evidence type="ECO:0000313" key="4">
    <source>
        <dbReference type="Proteomes" id="UP000002051"/>
    </source>
</evidence>
<evidence type="ECO:0000313" key="2">
    <source>
        <dbReference type="EMBL" id="KEH17615.1"/>
    </source>
</evidence>
<dbReference type="PaxDb" id="3880-AES88023"/>
<reference evidence="2 4" key="1">
    <citation type="journal article" date="2011" name="Nature">
        <title>The Medicago genome provides insight into the evolution of rhizobial symbioses.</title>
        <authorList>
            <person name="Young N.D."/>
            <person name="Debelle F."/>
            <person name="Oldroyd G.E."/>
            <person name="Geurts R."/>
            <person name="Cannon S.B."/>
            <person name="Udvardi M.K."/>
            <person name="Benedito V.A."/>
            <person name="Mayer K.F."/>
            <person name="Gouzy J."/>
            <person name="Schoof H."/>
            <person name="Van de Peer Y."/>
            <person name="Proost S."/>
            <person name="Cook D.R."/>
            <person name="Meyers B.C."/>
            <person name="Spannagl M."/>
            <person name="Cheung F."/>
            <person name="De Mita S."/>
            <person name="Krishnakumar V."/>
            <person name="Gundlach H."/>
            <person name="Zhou S."/>
            <person name="Mudge J."/>
            <person name="Bharti A.K."/>
            <person name="Murray J.D."/>
            <person name="Naoumkina M.A."/>
            <person name="Rosen B."/>
            <person name="Silverstein K.A."/>
            <person name="Tang H."/>
            <person name="Rombauts S."/>
            <person name="Zhao P.X."/>
            <person name="Zhou P."/>
            <person name="Barbe V."/>
            <person name="Bardou P."/>
            <person name="Bechner M."/>
            <person name="Bellec A."/>
            <person name="Berger A."/>
            <person name="Berges H."/>
            <person name="Bidwell S."/>
            <person name="Bisseling T."/>
            <person name="Choisne N."/>
            <person name="Couloux A."/>
            <person name="Denny R."/>
            <person name="Deshpande S."/>
            <person name="Dai X."/>
            <person name="Doyle J.J."/>
            <person name="Dudez A.M."/>
            <person name="Farmer A.D."/>
            <person name="Fouteau S."/>
            <person name="Franken C."/>
            <person name="Gibelin C."/>
            <person name="Gish J."/>
            <person name="Goldstein S."/>
            <person name="Gonzalez A.J."/>
            <person name="Green P.J."/>
            <person name="Hallab A."/>
            <person name="Hartog M."/>
            <person name="Hua A."/>
            <person name="Humphray S.J."/>
            <person name="Jeong D.H."/>
            <person name="Jing Y."/>
            <person name="Jocker A."/>
            <person name="Kenton S.M."/>
            <person name="Kim D.J."/>
            <person name="Klee K."/>
            <person name="Lai H."/>
            <person name="Lang C."/>
            <person name="Lin S."/>
            <person name="Macmil S.L."/>
            <person name="Magdelenat G."/>
            <person name="Matthews L."/>
            <person name="McCorrison J."/>
            <person name="Monaghan E.L."/>
            <person name="Mun J.H."/>
            <person name="Najar F.Z."/>
            <person name="Nicholson C."/>
            <person name="Noirot C."/>
            <person name="O'Bleness M."/>
            <person name="Paule C.R."/>
            <person name="Poulain J."/>
            <person name="Prion F."/>
            <person name="Qin B."/>
            <person name="Qu C."/>
            <person name="Retzel E.F."/>
            <person name="Riddle C."/>
            <person name="Sallet E."/>
            <person name="Samain S."/>
            <person name="Samson N."/>
            <person name="Sanders I."/>
            <person name="Saurat O."/>
            <person name="Scarpelli C."/>
            <person name="Schiex T."/>
            <person name="Segurens B."/>
            <person name="Severin A.J."/>
            <person name="Sherrier D.J."/>
            <person name="Shi R."/>
            <person name="Sims S."/>
            <person name="Singer S.R."/>
            <person name="Sinharoy S."/>
            <person name="Sterck L."/>
            <person name="Viollet A."/>
            <person name="Wang B.B."/>
            <person name="Wang K."/>
            <person name="Wang M."/>
            <person name="Wang X."/>
            <person name="Warfsmann J."/>
            <person name="Weissenbach J."/>
            <person name="White D.D."/>
            <person name="White J.D."/>
            <person name="Wiley G.B."/>
            <person name="Wincker P."/>
            <person name="Xing Y."/>
            <person name="Yang L."/>
            <person name="Yao Z."/>
            <person name="Ying F."/>
            <person name="Zhai J."/>
            <person name="Zhou L."/>
            <person name="Zuber A."/>
            <person name="Denarie J."/>
            <person name="Dixon R.A."/>
            <person name="May G.D."/>
            <person name="Schwartz D.C."/>
            <person name="Rogers J."/>
            <person name="Quetier F."/>
            <person name="Town C.D."/>
            <person name="Roe B.A."/>
        </authorList>
    </citation>
    <scope>NUCLEOTIDE SEQUENCE [LARGE SCALE GENOMIC DNA]</scope>
    <source>
        <strain evidence="2">A17</strain>
        <strain evidence="3 4">cv. Jemalong A17</strain>
    </source>
</reference>
<feature type="coiled-coil region" evidence="1">
    <location>
        <begin position="1"/>
        <end position="28"/>
    </location>
</feature>
<dbReference type="HOGENOM" id="CLU_2403008_0_0_1"/>
<gene>
    <name evidence="2" type="ORF">MTR_0005s0250</name>
</gene>
<organism evidence="2 4">
    <name type="scientific">Medicago truncatula</name>
    <name type="common">Barrel medic</name>
    <name type="synonym">Medicago tribuloides</name>
    <dbReference type="NCBI Taxonomy" id="3880"/>
    <lineage>
        <taxon>Eukaryota</taxon>
        <taxon>Viridiplantae</taxon>
        <taxon>Streptophyta</taxon>
        <taxon>Embryophyta</taxon>
        <taxon>Tracheophyta</taxon>
        <taxon>Spermatophyta</taxon>
        <taxon>Magnoliopsida</taxon>
        <taxon>eudicotyledons</taxon>
        <taxon>Gunneridae</taxon>
        <taxon>Pentapetalae</taxon>
        <taxon>rosids</taxon>
        <taxon>fabids</taxon>
        <taxon>Fabales</taxon>
        <taxon>Fabaceae</taxon>
        <taxon>Papilionoideae</taxon>
        <taxon>50 kb inversion clade</taxon>
        <taxon>NPAAA clade</taxon>
        <taxon>Hologalegina</taxon>
        <taxon>IRL clade</taxon>
        <taxon>Trifolieae</taxon>
        <taxon>Medicago</taxon>
    </lineage>
</organism>
<protein>
    <submittedName>
        <fullName evidence="2">BZIP transcription factor</fullName>
    </submittedName>
</protein>
<reference evidence="3" key="3">
    <citation type="submission" date="2015-06" db="UniProtKB">
        <authorList>
            <consortium name="EnsemblPlants"/>
        </authorList>
    </citation>
    <scope>IDENTIFICATION</scope>
    <source>
        <strain evidence="3">cv. Jemalong A17</strain>
    </source>
</reference>
<dbReference type="EnsemblPlants" id="KEH17615">
    <property type="protein sequence ID" value="KEH17615"/>
    <property type="gene ID" value="MTR_0005s0250"/>
</dbReference>
<evidence type="ECO:0000256" key="1">
    <source>
        <dbReference type="SAM" id="Coils"/>
    </source>
</evidence>
<accession>A0A072TVR3</accession>
<dbReference type="AlphaFoldDB" id="A0A072TVR3"/>